<gene>
    <name evidence="1" type="ORF">DERYTH_LOCUS7560</name>
</gene>
<feature type="non-terminal residue" evidence="1">
    <location>
        <position position="210"/>
    </location>
</feature>
<evidence type="ECO:0000313" key="2">
    <source>
        <dbReference type="Proteomes" id="UP000789405"/>
    </source>
</evidence>
<dbReference type="Proteomes" id="UP000789405">
    <property type="component" value="Unassembled WGS sequence"/>
</dbReference>
<comment type="caution">
    <text evidence="1">The sequence shown here is derived from an EMBL/GenBank/DDBJ whole genome shotgun (WGS) entry which is preliminary data.</text>
</comment>
<evidence type="ECO:0000313" key="1">
    <source>
        <dbReference type="EMBL" id="CAG8599276.1"/>
    </source>
</evidence>
<organism evidence="1 2">
    <name type="scientific">Dentiscutata erythropus</name>
    <dbReference type="NCBI Taxonomy" id="1348616"/>
    <lineage>
        <taxon>Eukaryota</taxon>
        <taxon>Fungi</taxon>
        <taxon>Fungi incertae sedis</taxon>
        <taxon>Mucoromycota</taxon>
        <taxon>Glomeromycotina</taxon>
        <taxon>Glomeromycetes</taxon>
        <taxon>Diversisporales</taxon>
        <taxon>Gigasporaceae</taxon>
        <taxon>Dentiscutata</taxon>
    </lineage>
</organism>
<protein>
    <submittedName>
        <fullName evidence="1">16794_t:CDS:1</fullName>
    </submittedName>
</protein>
<reference evidence="1" key="1">
    <citation type="submission" date="2021-06" db="EMBL/GenBank/DDBJ databases">
        <authorList>
            <person name="Kallberg Y."/>
            <person name="Tangrot J."/>
            <person name="Rosling A."/>
        </authorList>
    </citation>
    <scope>NUCLEOTIDE SEQUENCE</scope>
    <source>
        <strain evidence="1">MA453B</strain>
    </source>
</reference>
<proteinExistence type="predicted"/>
<dbReference type="EMBL" id="CAJVPY010003705">
    <property type="protein sequence ID" value="CAG8599276.1"/>
    <property type="molecule type" value="Genomic_DNA"/>
</dbReference>
<keyword evidence="2" id="KW-1185">Reference proteome</keyword>
<name>A0A9N9CDB9_9GLOM</name>
<sequence>MLSSCAAWVLRVGMVLKELVSIGLGGSDGVGCVLLCPIVLKMELSRLVFCMYPGCWVGGNRHVVGPNYELVSFPHWGEGAGKVVAVYCPSAYVGCVREEVEGDWCRGESLEEFDRQGEQKGFSPVAEVVDPTYGVVYVFILRGELEFVDSVIYTVFWGRRQVARRVVYVKWASNAFVADEWPVGMHLCKKVKSLDVYRHLDIKMHGVELP</sequence>
<dbReference type="AlphaFoldDB" id="A0A9N9CDB9"/>
<accession>A0A9N9CDB9</accession>